<dbReference type="PANTHER" id="PTHR19303:SF57">
    <property type="entry name" value="HTH CENPB-TYPE DOMAIN-CONTAINING PROTEIN"/>
    <property type="match status" value="1"/>
</dbReference>
<dbReference type="EnsemblProtists" id="Phyra82881">
    <property type="protein sequence ID" value="Phyra82881"/>
    <property type="gene ID" value="Phyra82881"/>
</dbReference>
<evidence type="ECO:0000256" key="1">
    <source>
        <dbReference type="ARBA" id="ARBA00023125"/>
    </source>
</evidence>
<organism evidence="3 4">
    <name type="scientific">Phytophthora ramorum</name>
    <name type="common">Sudden oak death agent</name>
    <dbReference type="NCBI Taxonomy" id="164328"/>
    <lineage>
        <taxon>Eukaryota</taxon>
        <taxon>Sar</taxon>
        <taxon>Stramenopiles</taxon>
        <taxon>Oomycota</taxon>
        <taxon>Peronosporomycetes</taxon>
        <taxon>Peronosporales</taxon>
        <taxon>Peronosporaceae</taxon>
        <taxon>Phytophthora</taxon>
    </lineage>
</organism>
<keyword evidence="4" id="KW-1185">Reference proteome</keyword>
<dbReference type="Proteomes" id="UP000005238">
    <property type="component" value="Unassembled WGS sequence"/>
</dbReference>
<evidence type="ECO:0000313" key="3">
    <source>
        <dbReference type="EnsemblProtists" id="Phyra82881"/>
    </source>
</evidence>
<dbReference type="OMA" id="TECYGKR"/>
<keyword evidence="1" id="KW-0238">DNA-binding</keyword>
<dbReference type="HOGENOM" id="CLU_031434_0_1_1"/>
<dbReference type="InterPro" id="IPR050863">
    <property type="entry name" value="CenT-Element_Derived"/>
</dbReference>
<proteinExistence type="predicted"/>
<dbReference type="STRING" id="164328.H3GYS7"/>
<reference evidence="3" key="2">
    <citation type="submission" date="2015-06" db="UniProtKB">
        <authorList>
            <consortium name="EnsemblProtists"/>
        </authorList>
    </citation>
    <scope>IDENTIFICATION</scope>
    <source>
        <strain evidence="3">Pr102</strain>
    </source>
</reference>
<feature type="domain" description="HTH CENPB-type" evidence="2">
    <location>
        <begin position="89"/>
        <end position="162"/>
    </location>
</feature>
<dbReference type="eggNOG" id="KOG3105">
    <property type="taxonomic scope" value="Eukaryota"/>
</dbReference>
<dbReference type="GO" id="GO:0003677">
    <property type="term" value="F:DNA binding"/>
    <property type="evidence" value="ECO:0000318"/>
    <property type="project" value="GO_Central"/>
</dbReference>
<evidence type="ECO:0000259" key="2">
    <source>
        <dbReference type="PROSITE" id="PS51253"/>
    </source>
</evidence>
<evidence type="ECO:0000313" key="4">
    <source>
        <dbReference type="Proteomes" id="UP000005238"/>
    </source>
</evidence>
<dbReference type="Pfam" id="PF03221">
    <property type="entry name" value="HTH_Tnp_Tc5"/>
    <property type="match status" value="1"/>
</dbReference>
<dbReference type="PROSITE" id="PS51253">
    <property type="entry name" value="HTH_CENPB"/>
    <property type="match status" value="1"/>
</dbReference>
<dbReference type="SMART" id="SM00674">
    <property type="entry name" value="CENPB"/>
    <property type="match status" value="1"/>
</dbReference>
<protein>
    <recommendedName>
        <fullName evidence="2">HTH CENPB-type domain-containing protein</fullName>
    </recommendedName>
</protein>
<dbReference type="Pfam" id="PF03184">
    <property type="entry name" value="DDE_1"/>
    <property type="match status" value="1"/>
</dbReference>
<dbReference type="AlphaFoldDB" id="H3GYS7"/>
<dbReference type="InterPro" id="IPR006600">
    <property type="entry name" value="HTH_CenpB_DNA-bd_dom"/>
</dbReference>
<dbReference type="PANTHER" id="PTHR19303">
    <property type="entry name" value="TRANSPOSON"/>
    <property type="match status" value="1"/>
</dbReference>
<dbReference type="Gene3D" id="1.10.10.60">
    <property type="entry name" value="Homeodomain-like"/>
    <property type="match status" value="1"/>
</dbReference>
<name>H3GYS7_PHYRM</name>
<dbReference type="GO" id="GO:0005634">
    <property type="term" value="C:nucleus"/>
    <property type="evidence" value="ECO:0000318"/>
    <property type="project" value="GO_Central"/>
</dbReference>
<dbReference type="SUPFAM" id="SSF46689">
    <property type="entry name" value="Homeodomain-like"/>
    <property type="match status" value="1"/>
</dbReference>
<reference evidence="4" key="1">
    <citation type="journal article" date="2006" name="Science">
        <title>Phytophthora genome sequences uncover evolutionary origins and mechanisms of pathogenesis.</title>
        <authorList>
            <person name="Tyler B.M."/>
            <person name="Tripathy S."/>
            <person name="Zhang X."/>
            <person name="Dehal P."/>
            <person name="Jiang R.H."/>
            <person name="Aerts A."/>
            <person name="Arredondo F.D."/>
            <person name="Baxter L."/>
            <person name="Bensasson D."/>
            <person name="Beynon J.L."/>
            <person name="Chapman J."/>
            <person name="Damasceno C.M."/>
            <person name="Dorrance A.E."/>
            <person name="Dou D."/>
            <person name="Dickerman A.W."/>
            <person name="Dubchak I.L."/>
            <person name="Garbelotto M."/>
            <person name="Gijzen M."/>
            <person name="Gordon S.G."/>
            <person name="Govers F."/>
            <person name="Grunwald N.J."/>
            <person name="Huang W."/>
            <person name="Ivors K.L."/>
            <person name="Jones R.W."/>
            <person name="Kamoun S."/>
            <person name="Krampis K."/>
            <person name="Lamour K.H."/>
            <person name="Lee M.K."/>
            <person name="McDonald W.H."/>
            <person name="Medina M."/>
            <person name="Meijer H.J."/>
            <person name="Nordberg E.K."/>
            <person name="Maclean D.J."/>
            <person name="Ospina-Giraldo M.D."/>
            <person name="Morris P.F."/>
            <person name="Phuntumart V."/>
            <person name="Putnam N.H."/>
            <person name="Rash S."/>
            <person name="Rose J.K."/>
            <person name="Sakihama Y."/>
            <person name="Salamov A.A."/>
            <person name="Savidor A."/>
            <person name="Scheuring C.F."/>
            <person name="Smith B.M."/>
            <person name="Sobral B.W."/>
            <person name="Terry A."/>
            <person name="Torto-Alalibo T.A."/>
            <person name="Win J."/>
            <person name="Xu Z."/>
            <person name="Zhang H."/>
            <person name="Grigoriev I.V."/>
            <person name="Rokhsar D.S."/>
            <person name="Boore J.L."/>
        </authorList>
    </citation>
    <scope>NUCLEOTIDE SEQUENCE [LARGE SCALE GENOMIC DNA]</scope>
    <source>
        <strain evidence="4">Pr102</strain>
    </source>
</reference>
<dbReference type="EMBL" id="DS566076">
    <property type="status" value="NOT_ANNOTATED_CDS"/>
    <property type="molecule type" value="Genomic_DNA"/>
</dbReference>
<dbReference type="InterPro" id="IPR009057">
    <property type="entry name" value="Homeodomain-like_sf"/>
</dbReference>
<sequence>MPRAGRPNIQGFEAAPTQHERDSVSILRKNAIINYISKNGVAGAVTRFYSGLQGKARKDKKRQLLKRCEDRYEIADQVTKGNGHLFKMPRDGKGRVLTREAEDQLAFWIRDLRREGVPVSPLMLQMQARAVASELGLIRHQFSGSSSWRRRFLKTYRLSLRRRTRIGQHTPANASQVADEFQKKVQDIMLEHGLTEVYNADQTALKFEHLPTQTIDETGARTVWVRNSGKEKCRVTAMLLADSRGLVRAPMLIFKQPLSRVKATELHNKAEQNGWGRDLWKKREDLDVPVLLIWDDFSGHWTEEVVACAKRLNVMLLKVPAGYTSVCQPADIVWMKPLKVQLRKQWLADIEQQFHRHREKQDRFVLVPPTRETVVGWLHASWNGLKKSTIVSGFRKTGVPSDQREVPAHQTEDDDKKLVEIVTLLSSCNIAIALKFSNK</sequence>
<dbReference type="InParanoid" id="H3GYS7"/>
<accession>H3GYS7</accession>
<dbReference type="InterPro" id="IPR004875">
    <property type="entry name" value="DDE_SF_endonuclease_dom"/>
</dbReference>